<reference evidence="2" key="1">
    <citation type="submission" date="2014-11" db="EMBL/GenBank/DDBJ databases">
        <title>Molecular phylogeny of cliff fern family Woodsiaceae with morphological implications.</title>
        <authorList>
            <person name="Shao Y.-Z."/>
            <person name="Wei R."/>
            <person name="Zhang X.-C."/>
        </authorList>
    </citation>
    <scope>NUCLEOTIDE SEQUENCE</scope>
</reference>
<proteinExistence type="predicted"/>
<dbReference type="AlphaFoldDB" id="A0A0K6SAT6"/>
<feature type="compositionally biased region" description="Polar residues" evidence="1">
    <location>
        <begin position="242"/>
        <end position="253"/>
    </location>
</feature>
<sequence>MERWGQGGGPKVHCGDAIAWISVHILFISGVEWTTLPHDGWKVRRLKPFTSGVIQTLTRKDLTAAEEERSRWEERSSEPSQMKGKGSPRGGKGKGRGRSKTKREGGGSPRKGGAGAAPGRIGTDGSVREFREVVSDEGLVTGCTCFRNPLEMESQSPLKTYREHLAELKECAFFGRPSVFRFAVSDLFLHVSFRFVHTQTFLPSMFFFTRFREESRRLDDAAKEKEREKEKTISGEGERPTSGISDAGQTRSTLGGGKGAASVPQTPKPKVPGADPLDLWSLRDDRHVPFPYSPHVLLRPMNVCAQCYKAFLRHVLPFSLPS</sequence>
<feature type="region of interest" description="Disordered" evidence="1">
    <location>
        <begin position="60"/>
        <end position="125"/>
    </location>
</feature>
<accession>A0A0K6SAT6</accession>
<organism evidence="2">
    <name type="scientific">Chromera velia CCMP2878</name>
    <dbReference type="NCBI Taxonomy" id="1169474"/>
    <lineage>
        <taxon>Eukaryota</taxon>
        <taxon>Sar</taxon>
        <taxon>Alveolata</taxon>
        <taxon>Colpodellida</taxon>
        <taxon>Chromeraceae</taxon>
        <taxon>Chromera</taxon>
    </lineage>
</organism>
<protein>
    <submittedName>
        <fullName evidence="2">Uncharacterized protein</fullName>
    </submittedName>
</protein>
<evidence type="ECO:0000256" key="1">
    <source>
        <dbReference type="SAM" id="MobiDB-lite"/>
    </source>
</evidence>
<gene>
    <name evidence="2" type="ORF">Cvel_11062.t2</name>
</gene>
<feature type="region of interest" description="Disordered" evidence="1">
    <location>
        <begin position="219"/>
        <end position="274"/>
    </location>
</feature>
<name>A0A0K6SAT6_9ALVE</name>
<dbReference type="EMBL" id="CDMZ01005134">
    <property type="protein sequence ID" value="CUC10687.1"/>
    <property type="molecule type" value="Genomic_DNA"/>
</dbReference>
<feature type="compositionally biased region" description="Basic and acidic residues" evidence="1">
    <location>
        <begin position="60"/>
        <end position="77"/>
    </location>
</feature>
<evidence type="ECO:0000313" key="2">
    <source>
        <dbReference type="EMBL" id="CUC10687.1"/>
    </source>
</evidence>
<feature type="compositionally biased region" description="Basic residues" evidence="1">
    <location>
        <begin position="91"/>
        <end position="101"/>
    </location>
</feature>
<dbReference type="VEuPathDB" id="CryptoDB:Cvel_11062"/>
<feature type="compositionally biased region" description="Basic and acidic residues" evidence="1">
    <location>
        <begin position="219"/>
        <end position="239"/>
    </location>
</feature>
<feature type="compositionally biased region" description="Gly residues" evidence="1">
    <location>
        <begin position="106"/>
        <end position="116"/>
    </location>
</feature>